<evidence type="ECO:0000256" key="3">
    <source>
        <dbReference type="ARBA" id="ARBA00023125"/>
    </source>
</evidence>
<accession>A0A4Q1HFQ0</accession>
<evidence type="ECO:0000313" key="6">
    <source>
        <dbReference type="EMBL" id="RXN85398.1"/>
    </source>
</evidence>
<dbReference type="InterPro" id="IPR036390">
    <property type="entry name" value="WH_DNA-bd_sf"/>
</dbReference>
<dbReference type="EMBL" id="PYAL01000007">
    <property type="protein sequence ID" value="RXN85398.1"/>
    <property type="molecule type" value="Genomic_DNA"/>
</dbReference>
<dbReference type="AlphaFoldDB" id="A0A4Q1HFQ0"/>
<dbReference type="InterPro" id="IPR037424">
    <property type="entry name" value="NocR_PBP2"/>
</dbReference>
<name>A0A4Q1HFQ0_9BURK</name>
<dbReference type="OrthoDB" id="110033at2"/>
<dbReference type="CDD" id="cd08415">
    <property type="entry name" value="PBP2_LysR_opines_like"/>
    <property type="match status" value="1"/>
</dbReference>
<dbReference type="SUPFAM" id="SSF46785">
    <property type="entry name" value="Winged helix' DNA-binding domain"/>
    <property type="match status" value="1"/>
</dbReference>
<evidence type="ECO:0000256" key="2">
    <source>
        <dbReference type="ARBA" id="ARBA00023015"/>
    </source>
</evidence>
<dbReference type="Proteomes" id="UP000290849">
    <property type="component" value="Unassembled WGS sequence"/>
</dbReference>
<keyword evidence="7" id="KW-1185">Reference proteome</keyword>
<evidence type="ECO:0000256" key="4">
    <source>
        <dbReference type="ARBA" id="ARBA00023163"/>
    </source>
</evidence>
<comment type="similarity">
    <text evidence="1">Belongs to the LysR transcriptional regulatory family.</text>
</comment>
<dbReference type="PROSITE" id="PS50931">
    <property type="entry name" value="HTH_LYSR"/>
    <property type="match status" value="1"/>
</dbReference>
<comment type="caution">
    <text evidence="6">The sequence shown here is derived from an EMBL/GenBank/DDBJ whole genome shotgun (WGS) entry which is preliminary data.</text>
</comment>
<dbReference type="InterPro" id="IPR000847">
    <property type="entry name" value="LysR_HTH_N"/>
</dbReference>
<sequence length="330" mass="36659">MKINLKQIEVFRAVMITGTIRGASEMLYVSQPAVSRLLSHTEQRIGFPLFKRIRGRLQATLEAKKLFHQVEAVYDGVQRVNDMARELYEHQEGILNLVASPSVGHMLIPSAIAAYRQTHPHVKLTFHYLNHTPLTDRLLKQHADLAVTLLPIKHPNLEHEEIGSARLVCICPYNHPLARRSMLEVKDLLDYPFISYDKGSPFGQMVREIFENSGHEVRSVLDVGSPQNACALVQAGAGIALVDQFSAKSWTASGIVTRPMAQAPTLNAYLIRLRDEPVSQISQSFMDALKATFRKEGDFGNFDLMPPATAISDAGKKAATPRARAGADEK</sequence>
<dbReference type="InterPro" id="IPR005119">
    <property type="entry name" value="LysR_subst-bd"/>
</dbReference>
<gene>
    <name evidence="6" type="ORF">C7R54_23220</name>
</gene>
<keyword evidence="4" id="KW-0804">Transcription</keyword>
<dbReference type="GO" id="GO:0010628">
    <property type="term" value="P:positive regulation of gene expression"/>
    <property type="evidence" value="ECO:0007669"/>
    <property type="project" value="TreeGrafter"/>
</dbReference>
<feature type="domain" description="HTH lysR-type" evidence="5">
    <location>
        <begin position="3"/>
        <end position="60"/>
    </location>
</feature>
<dbReference type="InterPro" id="IPR036388">
    <property type="entry name" value="WH-like_DNA-bd_sf"/>
</dbReference>
<dbReference type="SUPFAM" id="SSF53850">
    <property type="entry name" value="Periplasmic binding protein-like II"/>
    <property type="match status" value="1"/>
</dbReference>
<dbReference type="Gene3D" id="1.10.10.10">
    <property type="entry name" value="Winged helix-like DNA-binding domain superfamily/Winged helix DNA-binding domain"/>
    <property type="match status" value="1"/>
</dbReference>
<dbReference type="Pfam" id="PF00126">
    <property type="entry name" value="HTH_1"/>
    <property type="match status" value="1"/>
</dbReference>
<keyword evidence="3" id="KW-0238">DNA-binding</keyword>
<organism evidence="6 7">
    <name type="scientific">Achromobacter aloeverae</name>
    <dbReference type="NCBI Taxonomy" id="1750518"/>
    <lineage>
        <taxon>Bacteria</taxon>
        <taxon>Pseudomonadati</taxon>
        <taxon>Pseudomonadota</taxon>
        <taxon>Betaproteobacteria</taxon>
        <taxon>Burkholderiales</taxon>
        <taxon>Alcaligenaceae</taxon>
        <taxon>Achromobacter</taxon>
    </lineage>
</organism>
<evidence type="ECO:0000313" key="7">
    <source>
        <dbReference type="Proteomes" id="UP000290849"/>
    </source>
</evidence>
<proteinExistence type="inferred from homology"/>
<dbReference type="Pfam" id="PF03466">
    <property type="entry name" value="LysR_substrate"/>
    <property type="match status" value="1"/>
</dbReference>
<dbReference type="GO" id="GO:0043565">
    <property type="term" value="F:sequence-specific DNA binding"/>
    <property type="evidence" value="ECO:0007669"/>
    <property type="project" value="TreeGrafter"/>
</dbReference>
<dbReference type="RefSeq" id="WP_129153028.1">
    <property type="nucleotide sequence ID" value="NZ_JBHSDO010000005.1"/>
</dbReference>
<dbReference type="PANTHER" id="PTHR30427">
    <property type="entry name" value="TRANSCRIPTIONAL ACTIVATOR PROTEIN LYSR"/>
    <property type="match status" value="1"/>
</dbReference>
<reference evidence="6 7" key="1">
    <citation type="journal article" date="2017" name="Int. J. Syst. Evol. Microbiol.">
        <title>Achromobacter aloeverae sp. nov., isolated from the root of Aloe vera (L.) Burm.f.</title>
        <authorList>
            <person name="Kuncharoen N."/>
            <person name="Muramatsu Y."/>
            <person name="Shibata C."/>
            <person name="Kamakura Y."/>
            <person name="Nakagawa Y."/>
            <person name="Tanasupawat S."/>
        </authorList>
    </citation>
    <scope>NUCLEOTIDE SEQUENCE [LARGE SCALE GENOMIC DNA]</scope>
    <source>
        <strain evidence="6 7">AVA-1</strain>
    </source>
</reference>
<dbReference type="PANTHER" id="PTHR30427:SF1">
    <property type="entry name" value="TRANSCRIPTIONAL ACTIVATOR PROTEIN LYSR"/>
    <property type="match status" value="1"/>
</dbReference>
<dbReference type="Gene3D" id="3.40.190.290">
    <property type="match status" value="1"/>
</dbReference>
<evidence type="ECO:0000256" key="1">
    <source>
        <dbReference type="ARBA" id="ARBA00009437"/>
    </source>
</evidence>
<dbReference type="GO" id="GO:0003700">
    <property type="term" value="F:DNA-binding transcription factor activity"/>
    <property type="evidence" value="ECO:0007669"/>
    <property type="project" value="InterPro"/>
</dbReference>
<dbReference type="GO" id="GO:0009089">
    <property type="term" value="P:lysine biosynthetic process via diaminopimelate"/>
    <property type="evidence" value="ECO:0007669"/>
    <property type="project" value="TreeGrafter"/>
</dbReference>
<protein>
    <submittedName>
        <fullName evidence="6">LysR family transcriptional regulator</fullName>
    </submittedName>
</protein>
<keyword evidence="2" id="KW-0805">Transcription regulation</keyword>
<evidence type="ECO:0000259" key="5">
    <source>
        <dbReference type="PROSITE" id="PS50931"/>
    </source>
</evidence>